<dbReference type="InterPro" id="IPR026960">
    <property type="entry name" value="RVT-Znf"/>
</dbReference>
<dbReference type="InterPro" id="IPR043502">
    <property type="entry name" value="DNA/RNA_pol_sf"/>
</dbReference>
<dbReference type="EMBL" id="BSYR01000021">
    <property type="protein sequence ID" value="GMI86798.1"/>
    <property type="molecule type" value="Genomic_DNA"/>
</dbReference>
<keyword evidence="3" id="KW-1185">Reference proteome</keyword>
<comment type="caution">
    <text evidence="2">The sequence shown here is derived from an EMBL/GenBank/DDBJ whole genome shotgun (WGS) entry which is preliminary data.</text>
</comment>
<dbReference type="PROSITE" id="PS50878">
    <property type="entry name" value="RT_POL"/>
    <property type="match status" value="1"/>
</dbReference>
<dbReference type="Gene3D" id="3.60.10.10">
    <property type="entry name" value="Endonuclease/exonuclease/phosphatase"/>
    <property type="match status" value="1"/>
</dbReference>
<dbReference type="Gene3D" id="3.30.420.10">
    <property type="entry name" value="Ribonuclease H-like superfamily/Ribonuclease H"/>
    <property type="match status" value="1"/>
</dbReference>
<accession>A0A9W7I276</accession>
<dbReference type="GO" id="GO:0004523">
    <property type="term" value="F:RNA-DNA hybrid ribonuclease activity"/>
    <property type="evidence" value="ECO:0007669"/>
    <property type="project" value="InterPro"/>
</dbReference>
<evidence type="ECO:0000259" key="1">
    <source>
        <dbReference type="PROSITE" id="PS50878"/>
    </source>
</evidence>
<proteinExistence type="predicted"/>
<dbReference type="CDD" id="cd06222">
    <property type="entry name" value="RNase_H_like"/>
    <property type="match status" value="1"/>
</dbReference>
<sequence length="1355" mass="154938">MVRVIFWNVQGAAGSDFFRCFKLMVHVQKPDIVALFEPRISGVKADYFIRRTGFDNSYRVEATGFSGGIWVLWRSSVKIDVVAISSQFVHGWCYDIVRKRSCFLTFVYASPNSSKRSMLWDQLQALAPAQEVAWVLGGDFNAIASPTEREGGSSNRLGVCSKFKDFLFDSGLVDMGFQGPLFTWERGDLKQRLDRCLCNEALFQVYTVSEVLHLPKLESDHNPIMLHVGDGDVEKATRPFRYVKAWNDHPDFHRLVSEVWSGDKSIFDTVLDFQNRGKVWNRDVFGHIGRRKTLLIARIKGVELARSRRDSEFLRGLERDLKMELTQVLKEEESLWQQKSRVTWLSQGDRNTRFFHGSAIQRRRRNTISALKVDAERWCYEHQALKTHAMEYFRNLFSAGIHDCTQQLLSGKFHTFSEGELRSLSADVTMEEVRKVVFEMDPNKSPGIDGIHADFYQKKWDVVGESVFNLVNDFFDGAPFDSRLNQTLVVLIPKVESPELISQFRPISLCTVLYKVIAKTLVNRLKKFLPKWVSANQVSFVPGRNITDNIILAQEIIHSMSIKSGKEGFMAIKVDLEKAYDRLEWHFIEDTLREVGLPDKLTELIMMCVRTVSTQILWNGDVTESFRPSRGIRQGDLLSPYLFVLCMERLAHRIDAEVEAGAWKPIRLAKSGTGISHLFFADDLVLFAEANAKQMSTIHTVMEQFCACSGHRVSVAKTQIYFSKNVSHDIRVSIGQSLGFEVVEDLGKYLGVPLLHKRVSKATYAYLLEKMEKRLSGWVAKSLSLAGRITLAKAVLQAIPTYVMQATFLPKGICREMERIVRRFVWGGSDIKRSIALVNWESMRTPIMNGGMRFKDLEVQNNAFIMKVGFEVLTEPTKLWVRVIREKYGWNEEVPLSIDRKRCSRLWKGLSKVWEAIRGSIIWNVRDGVSTDFWYDTWVDEEGPLCERYLSLSPPCPSPVSAMVTADGGWDWGRFEHLIPPEVVDKIYAIPPPRAWFGPDCPSYRWEIDKTFTVRSAYRFLAGSWTETAQEKWRVLWDLNLPQRVLIFLWLVLRGGLLTNVERVRRQLASEGGCGICRQGEEDIDHVLRRCPAACRLWRGLIPNGYRGVFDSMGLEVWLLHNLRNDSTIPKATAKWETMFAVGCWLLWKRRCSLLFDEEYIGAEDIAAQCRQLAAEFELSPSPTGVTRRARGLLVRWQCPPEGWVKLNADGSVYGQHKEAAIGGVVRDSLGRWLFGFARRIGVCSVLMAELWAAYEALMHAWRMGFKKVVLESDNLEVTRILSNESMALRGDVVVDLIFGLLCRDWEVRVQHIGREGNMVADLLACQFGRQQRGIGWLVEPPVEVQGLLELDRIG</sequence>
<dbReference type="InterPro" id="IPR036691">
    <property type="entry name" value="Endo/exonu/phosph_ase_sf"/>
</dbReference>
<dbReference type="SUPFAM" id="SSF56672">
    <property type="entry name" value="DNA/RNA polymerases"/>
    <property type="match status" value="1"/>
</dbReference>
<dbReference type="InterPro" id="IPR005135">
    <property type="entry name" value="Endo/exonuclease/phosphatase"/>
</dbReference>
<dbReference type="GO" id="GO:0003676">
    <property type="term" value="F:nucleic acid binding"/>
    <property type="evidence" value="ECO:0007669"/>
    <property type="project" value="InterPro"/>
</dbReference>
<protein>
    <recommendedName>
        <fullName evidence="1">Reverse transcriptase domain-containing protein</fullName>
    </recommendedName>
</protein>
<dbReference type="PANTHER" id="PTHR33116">
    <property type="entry name" value="REVERSE TRANSCRIPTASE ZINC-BINDING DOMAIN-CONTAINING PROTEIN-RELATED-RELATED"/>
    <property type="match status" value="1"/>
</dbReference>
<dbReference type="Pfam" id="PF13966">
    <property type="entry name" value="zf-RVT"/>
    <property type="match status" value="1"/>
</dbReference>
<dbReference type="CDD" id="cd01650">
    <property type="entry name" value="RT_nLTR_like"/>
    <property type="match status" value="1"/>
</dbReference>
<dbReference type="Proteomes" id="UP001165190">
    <property type="component" value="Unassembled WGS sequence"/>
</dbReference>
<dbReference type="SUPFAM" id="SSF56219">
    <property type="entry name" value="DNase I-like"/>
    <property type="match status" value="1"/>
</dbReference>
<dbReference type="InterPro" id="IPR012337">
    <property type="entry name" value="RNaseH-like_sf"/>
</dbReference>
<dbReference type="InterPro" id="IPR044730">
    <property type="entry name" value="RNase_H-like_dom_plant"/>
</dbReference>
<dbReference type="InterPro" id="IPR002156">
    <property type="entry name" value="RNaseH_domain"/>
</dbReference>
<feature type="domain" description="Reverse transcriptase" evidence="1">
    <location>
        <begin position="473"/>
        <end position="754"/>
    </location>
</feature>
<dbReference type="PANTHER" id="PTHR33116:SF86">
    <property type="entry name" value="REVERSE TRANSCRIPTASE DOMAIN-CONTAINING PROTEIN"/>
    <property type="match status" value="1"/>
</dbReference>
<dbReference type="InterPro" id="IPR000477">
    <property type="entry name" value="RT_dom"/>
</dbReference>
<dbReference type="OrthoDB" id="1000146at2759"/>
<gene>
    <name evidence="2" type="ORF">HRI_002349100</name>
</gene>
<dbReference type="Pfam" id="PF13456">
    <property type="entry name" value="RVT_3"/>
    <property type="match status" value="1"/>
</dbReference>
<organism evidence="2 3">
    <name type="scientific">Hibiscus trionum</name>
    <name type="common">Flower of an hour</name>
    <dbReference type="NCBI Taxonomy" id="183268"/>
    <lineage>
        <taxon>Eukaryota</taxon>
        <taxon>Viridiplantae</taxon>
        <taxon>Streptophyta</taxon>
        <taxon>Embryophyta</taxon>
        <taxon>Tracheophyta</taxon>
        <taxon>Spermatophyta</taxon>
        <taxon>Magnoliopsida</taxon>
        <taxon>eudicotyledons</taxon>
        <taxon>Gunneridae</taxon>
        <taxon>Pentapetalae</taxon>
        <taxon>rosids</taxon>
        <taxon>malvids</taxon>
        <taxon>Malvales</taxon>
        <taxon>Malvaceae</taxon>
        <taxon>Malvoideae</taxon>
        <taxon>Hibiscus</taxon>
    </lineage>
</organism>
<reference evidence="2" key="1">
    <citation type="submission" date="2023-05" db="EMBL/GenBank/DDBJ databases">
        <title>Genome and transcriptome analyses reveal genes involved in the formation of fine ridges on petal epidermal cells in Hibiscus trionum.</title>
        <authorList>
            <person name="Koshimizu S."/>
            <person name="Masuda S."/>
            <person name="Ishii T."/>
            <person name="Shirasu K."/>
            <person name="Hoshino A."/>
            <person name="Arita M."/>
        </authorList>
    </citation>
    <scope>NUCLEOTIDE SEQUENCE</scope>
    <source>
        <strain evidence="2">Hamamatsu line</strain>
    </source>
</reference>
<dbReference type="Pfam" id="PF03372">
    <property type="entry name" value="Exo_endo_phos"/>
    <property type="match status" value="1"/>
</dbReference>
<dbReference type="SUPFAM" id="SSF53098">
    <property type="entry name" value="Ribonuclease H-like"/>
    <property type="match status" value="1"/>
</dbReference>
<evidence type="ECO:0000313" key="2">
    <source>
        <dbReference type="EMBL" id="GMI86798.1"/>
    </source>
</evidence>
<name>A0A9W7I276_HIBTR</name>
<dbReference type="Pfam" id="PF00078">
    <property type="entry name" value="RVT_1"/>
    <property type="match status" value="1"/>
</dbReference>
<evidence type="ECO:0000313" key="3">
    <source>
        <dbReference type="Proteomes" id="UP001165190"/>
    </source>
</evidence>
<dbReference type="InterPro" id="IPR036397">
    <property type="entry name" value="RNaseH_sf"/>
</dbReference>